<accession>F2S0B8</accession>
<feature type="region of interest" description="Disordered" evidence="1">
    <location>
        <begin position="89"/>
        <end position="110"/>
    </location>
</feature>
<proteinExistence type="predicted"/>
<reference evidence="3" key="1">
    <citation type="journal article" date="2012" name="MBio">
        <title>Comparative genome analysis of Trichophyton rubrum and related dermatophytes reveals candidate genes involved in infection.</title>
        <authorList>
            <person name="Martinez D.A."/>
            <person name="Oliver B.G."/>
            <person name="Graeser Y."/>
            <person name="Goldberg J.M."/>
            <person name="Li W."/>
            <person name="Martinez-Rossi N.M."/>
            <person name="Monod M."/>
            <person name="Shelest E."/>
            <person name="Barton R.C."/>
            <person name="Birch E."/>
            <person name="Brakhage A.A."/>
            <person name="Chen Z."/>
            <person name="Gurr S.J."/>
            <person name="Heiman D."/>
            <person name="Heitman J."/>
            <person name="Kosti I."/>
            <person name="Rossi A."/>
            <person name="Saif S."/>
            <person name="Samalova M."/>
            <person name="Saunders C.W."/>
            <person name="Shea T."/>
            <person name="Summerbell R.C."/>
            <person name="Xu J."/>
            <person name="Young S."/>
            <person name="Zeng Q."/>
            <person name="Birren B.W."/>
            <person name="Cuomo C.A."/>
            <person name="White T.C."/>
        </authorList>
    </citation>
    <scope>NUCLEOTIDE SEQUENCE [LARGE SCALE GENOMIC DNA]</scope>
    <source>
        <strain evidence="3">CBS 112818</strain>
    </source>
</reference>
<dbReference type="EMBL" id="GG698498">
    <property type="protein sequence ID" value="EGD97017.1"/>
    <property type="molecule type" value="Genomic_DNA"/>
</dbReference>
<name>F2S0B8_TRIT1</name>
<dbReference type="Proteomes" id="UP000009172">
    <property type="component" value="Unassembled WGS sequence"/>
</dbReference>
<evidence type="ECO:0000313" key="2">
    <source>
        <dbReference type="EMBL" id="EGD97017.1"/>
    </source>
</evidence>
<dbReference type="HOGENOM" id="CLU_1696782_0_0_1"/>
<protein>
    <submittedName>
        <fullName evidence="2">Uncharacterized protein</fullName>
    </submittedName>
</protein>
<organism evidence="2 3">
    <name type="scientific">Trichophyton tonsurans (strain CBS 112818)</name>
    <name type="common">Scalp ringworm fungus</name>
    <dbReference type="NCBI Taxonomy" id="647933"/>
    <lineage>
        <taxon>Eukaryota</taxon>
        <taxon>Fungi</taxon>
        <taxon>Dikarya</taxon>
        <taxon>Ascomycota</taxon>
        <taxon>Pezizomycotina</taxon>
        <taxon>Eurotiomycetes</taxon>
        <taxon>Eurotiomycetidae</taxon>
        <taxon>Onygenales</taxon>
        <taxon>Arthrodermataceae</taxon>
        <taxon>Trichophyton</taxon>
    </lineage>
</organism>
<evidence type="ECO:0000313" key="3">
    <source>
        <dbReference type="Proteomes" id="UP000009172"/>
    </source>
</evidence>
<keyword evidence="3" id="KW-1185">Reference proteome</keyword>
<sequence>MASQSEQMEWEPTTPIRTLLPGQVLTLQRELLVARAGRRRTMGLEYPTTSADHRPALSKRLLERSSPKRQWARILAGVDVRFGDAPPAAPENVPVAQPCLPLNKDSPPITPRKRVIEEVDEPEQYEDHFSDQNGQEALSSVPNGHLIPLQGCLNG</sequence>
<evidence type="ECO:0000256" key="1">
    <source>
        <dbReference type="SAM" id="MobiDB-lite"/>
    </source>
</evidence>
<gene>
    <name evidence="2" type="ORF">TESG_04438</name>
</gene>
<dbReference type="AlphaFoldDB" id="F2S0B8"/>